<evidence type="ECO:0000256" key="2">
    <source>
        <dbReference type="SAM" id="SignalP"/>
    </source>
</evidence>
<evidence type="ECO:0008006" key="4">
    <source>
        <dbReference type="Google" id="ProtNLM"/>
    </source>
</evidence>
<keyword evidence="1" id="KW-0472">Membrane</keyword>
<proteinExistence type="predicted"/>
<evidence type="ECO:0000313" key="3">
    <source>
        <dbReference type="EMBL" id="MBW78752.1"/>
    </source>
</evidence>
<accession>A0A2M4DMH0</accession>
<protein>
    <recommendedName>
        <fullName evidence="4">Secreted protein</fullName>
    </recommendedName>
</protein>
<keyword evidence="1" id="KW-0812">Transmembrane</keyword>
<sequence length="84" mass="9767">MMMMLWAAGAATATVTACPTAGCTNAIVLQPAGHESVMGRLLWWWTPTTSRWSSFRMPMRWLSGGVMCMRVWWWYMLRMRMSMR</sequence>
<feature type="transmembrane region" description="Helical" evidence="1">
    <location>
        <begin position="59"/>
        <end position="77"/>
    </location>
</feature>
<organism evidence="3">
    <name type="scientific">Anopheles darlingi</name>
    <name type="common">Mosquito</name>
    <dbReference type="NCBI Taxonomy" id="43151"/>
    <lineage>
        <taxon>Eukaryota</taxon>
        <taxon>Metazoa</taxon>
        <taxon>Ecdysozoa</taxon>
        <taxon>Arthropoda</taxon>
        <taxon>Hexapoda</taxon>
        <taxon>Insecta</taxon>
        <taxon>Pterygota</taxon>
        <taxon>Neoptera</taxon>
        <taxon>Endopterygota</taxon>
        <taxon>Diptera</taxon>
        <taxon>Nematocera</taxon>
        <taxon>Culicoidea</taxon>
        <taxon>Culicidae</taxon>
        <taxon>Anophelinae</taxon>
        <taxon>Anopheles</taxon>
    </lineage>
</organism>
<evidence type="ECO:0000256" key="1">
    <source>
        <dbReference type="SAM" id="Phobius"/>
    </source>
</evidence>
<keyword evidence="1" id="KW-1133">Transmembrane helix</keyword>
<feature type="chain" id="PRO_5014785830" description="Secreted protein" evidence="2">
    <location>
        <begin position="18"/>
        <end position="84"/>
    </location>
</feature>
<keyword evidence="2" id="KW-0732">Signal</keyword>
<name>A0A2M4DMH0_ANODA</name>
<reference evidence="3" key="1">
    <citation type="submission" date="2018-01" db="EMBL/GenBank/DDBJ databases">
        <title>An insight into the sialome of Amazonian anophelines.</title>
        <authorList>
            <person name="Ribeiro J.M."/>
            <person name="Scarpassa V."/>
            <person name="Calvo E."/>
        </authorList>
    </citation>
    <scope>NUCLEOTIDE SEQUENCE</scope>
</reference>
<feature type="signal peptide" evidence="2">
    <location>
        <begin position="1"/>
        <end position="17"/>
    </location>
</feature>
<dbReference type="AlphaFoldDB" id="A0A2M4DMH0"/>
<dbReference type="EMBL" id="GGFL01014574">
    <property type="protein sequence ID" value="MBW78752.1"/>
    <property type="molecule type" value="Transcribed_RNA"/>
</dbReference>